<dbReference type="Pfam" id="PF00400">
    <property type="entry name" value="WD40"/>
    <property type="match status" value="4"/>
</dbReference>
<dbReference type="EMBL" id="LXWW01000571">
    <property type="protein sequence ID" value="OAO11964.1"/>
    <property type="molecule type" value="Genomic_DNA"/>
</dbReference>
<dbReference type="InterPro" id="IPR032847">
    <property type="entry name" value="PRPF17"/>
</dbReference>
<dbReference type="PROSITE" id="PS50294">
    <property type="entry name" value="WD_REPEATS_REGION"/>
    <property type="match status" value="3"/>
</dbReference>
<keyword evidence="2 9" id="KW-0853">WD repeat</keyword>
<dbReference type="CDD" id="cd00200">
    <property type="entry name" value="WD40"/>
    <property type="match status" value="1"/>
</dbReference>
<dbReference type="InterPro" id="IPR036322">
    <property type="entry name" value="WD40_repeat_dom_sf"/>
</dbReference>
<feature type="repeat" description="WD" evidence="9">
    <location>
        <begin position="286"/>
        <end position="328"/>
    </location>
</feature>
<evidence type="ECO:0000313" key="12">
    <source>
        <dbReference type="Proteomes" id="UP000078348"/>
    </source>
</evidence>
<keyword evidence="3" id="KW-0507">mRNA processing</keyword>
<dbReference type="InterPro" id="IPR020472">
    <property type="entry name" value="WD40_PAC1"/>
</dbReference>
<evidence type="ECO:0000256" key="3">
    <source>
        <dbReference type="ARBA" id="ARBA00022664"/>
    </source>
</evidence>
<evidence type="ECO:0000256" key="10">
    <source>
        <dbReference type="SAM" id="MobiDB-lite"/>
    </source>
</evidence>
<dbReference type="GO" id="GO:0003729">
    <property type="term" value="F:mRNA binding"/>
    <property type="evidence" value="ECO:0007669"/>
    <property type="project" value="TreeGrafter"/>
</dbReference>
<evidence type="ECO:0000256" key="4">
    <source>
        <dbReference type="ARBA" id="ARBA00022728"/>
    </source>
</evidence>
<feature type="compositionally biased region" description="Basic and acidic residues" evidence="10">
    <location>
        <begin position="7"/>
        <end position="20"/>
    </location>
</feature>
<dbReference type="Gene3D" id="2.130.10.10">
    <property type="entry name" value="YVTN repeat-like/Quinoprotein amine dehydrogenase"/>
    <property type="match status" value="1"/>
</dbReference>
<feature type="repeat" description="WD" evidence="9">
    <location>
        <begin position="330"/>
        <end position="371"/>
    </location>
</feature>
<proteinExistence type="predicted"/>
<dbReference type="STRING" id="478820.A0A196S7K2"/>
<dbReference type="Proteomes" id="UP000078348">
    <property type="component" value="Unassembled WGS sequence"/>
</dbReference>
<evidence type="ECO:0000256" key="8">
    <source>
        <dbReference type="ARBA" id="ARBA00068146"/>
    </source>
</evidence>
<gene>
    <name evidence="11" type="ORF">AV274_6358</name>
</gene>
<dbReference type="PROSITE" id="PS50082">
    <property type="entry name" value="WD_REPEATS_2"/>
    <property type="match status" value="4"/>
</dbReference>
<feature type="repeat" description="WD" evidence="9">
    <location>
        <begin position="546"/>
        <end position="579"/>
    </location>
</feature>
<feature type="region of interest" description="Disordered" evidence="10">
    <location>
        <begin position="221"/>
        <end position="242"/>
    </location>
</feature>
<keyword evidence="12" id="KW-1185">Reference proteome</keyword>
<evidence type="ECO:0000256" key="9">
    <source>
        <dbReference type="PROSITE-ProRule" id="PRU00221"/>
    </source>
</evidence>
<evidence type="ECO:0000313" key="11">
    <source>
        <dbReference type="EMBL" id="OAO11964.1"/>
    </source>
</evidence>
<dbReference type="PRINTS" id="PR00320">
    <property type="entry name" value="GPROTEINBRPT"/>
</dbReference>
<dbReference type="SMART" id="SM00320">
    <property type="entry name" value="WD40"/>
    <property type="match status" value="7"/>
</dbReference>
<dbReference type="GO" id="GO:0071013">
    <property type="term" value="C:catalytic step 2 spliceosome"/>
    <property type="evidence" value="ECO:0007669"/>
    <property type="project" value="InterPro"/>
</dbReference>
<dbReference type="InterPro" id="IPR001680">
    <property type="entry name" value="WD40_rpt"/>
</dbReference>
<evidence type="ECO:0000256" key="2">
    <source>
        <dbReference type="ARBA" id="ARBA00022574"/>
    </source>
</evidence>
<reference evidence="11 12" key="1">
    <citation type="submission" date="2016-05" db="EMBL/GenBank/DDBJ databases">
        <title>Nuclear genome of Blastocystis sp. subtype 1 NandII.</title>
        <authorList>
            <person name="Gentekaki E."/>
            <person name="Curtis B."/>
            <person name="Stairs C."/>
            <person name="Eme L."/>
            <person name="Herman E."/>
            <person name="Klimes V."/>
            <person name="Arias M.C."/>
            <person name="Elias M."/>
            <person name="Hilliou F."/>
            <person name="Klute M."/>
            <person name="Malik S.-B."/>
            <person name="Pightling A."/>
            <person name="Rachubinski R."/>
            <person name="Salas D."/>
            <person name="Schlacht A."/>
            <person name="Suga H."/>
            <person name="Archibald J."/>
            <person name="Ball S.G."/>
            <person name="Clark G."/>
            <person name="Dacks J."/>
            <person name="Van Der Giezen M."/>
            <person name="Tsaousis A."/>
            <person name="Roger A."/>
        </authorList>
    </citation>
    <scope>NUCLEOTIDE SEQUENCE [LARGE SCALE GENOMIC DNA]</scope>
    <source>
        <strain evidence="12">ATCC 50177 / NandII</strain>
    </source>
</reference>
<dbReference type="InterPro" id="IPR019775">
    <property type="entry name" value="WD40_repeat_CS"/>
</dbReference>
<keyword evidence="7" id="KW-0539">Nucleus</keyword>
<dbReference type="SUPFAM" id="SSF50978">
    <property type="entry name" value="WD40 repeat-like"/>
    <property type="match status" value="1"/>
</dbReference>
<evidence type="ECO:0000256" key="7">
    <source>
        <dbReference type="ARBA" id="ARBA00023242"/>
    </source>
</evidence>
<feature type="region of interest" description="Disordered" evidence="10">
    <location>
        <begin position="1"/>
        <end position="29"/>
    </location>
</feature>
<keyword evidence="5" id="KW-0677">Repeat</keyword>
<evidence type="ECO:0000256" key="1">
    <source>
        <dbReference type="ARBA" id="ARBA00004123"/>
    </source>
</evidence>
<dbReference type="PANTHER" id="PTHR43979">
    <property type="entry name" value="PRE-MRNA-PROCESSING FACTOR 17"/>
    <property type="match status" value="1"/>
</dbReference>
<keyword evidence="6" id="KW-0508">mRNA splicing</keyword>
<feature type="repeat" description="WD" evidence="9">
    <location>
        <begin position="414"/>
        <end position="446"/>
    </location>
</feature>
<dbReference type="PANTHER" id="PTHR43979:SF1">
    <property type="entry name" value="PRE-MRNA-PROCESSING FACTOR 17"/>
    <property type="match status" value="1"/>
</dbReference>
<sequence length="579" mass="65123">MDLIQGYRDEGDESQKKGEEEALPQPVLKKMHVNAAPTVQVKRQTSSSAVVSKTEKQLKYNPTAVEMYKPTLGPESPYVSNPLADGESNVTTGFVERVKADAFQFKEQYQTFNNFGYASAPDGSGNTVGNKWLYEKHGGKTIFDTRQSDYAKELKKKREATGDASDVYGWKGPWAGYGGETEDTMTNEEQGEMTEWQRVALSRAKDKKVREWIRTGVMSPDAKDEEAPVDPFEPEGLGIPIDKTTTKFHGKEEKDYLGRSWIVHPSDVQPVDNPKCYLPNKCIHKWTGHTDAVPCIEFFPTYGHLLLSASMDTKVKIWDVYNKRNVKRTYMGHAGGVRWVAFSPDGTTFLSASFDQNVKLWDTESGKCLGNYSKGTIPFQAVWAPTDPNVFLSPCQDSCIHQFDVRTGECTMSYNYHEAAVNAVCFYEKGRKFVSTSDDRKMLCWDFGYNPPTRYIQETYMTSMPALKLHPSGDYILCQSLNNQISVYKCMDTVVHHPRKRFNGHKVGGFALQPVVSPDGEFVGSGDCEGNLWFWNWKTCKVLKKMPAHNGANSGLAWHPVESSYVASSGWDGVIKLWS</sequence>
<dbReference type="FunFam" id="2.130.10.10:FF:000034">
    <property type="entry name" value="Pre-mRNA-processing factor 17, putative"/>
    <property type="match status" value="1"/>
</dbReference>
<keyword evidence="4" id="KW-0747">Spliceosome</keyword>
<dbReference type="GO" id="GO:0000398">
    <property type="term" value="P:mRNA splicing, via spliceosome"/>
    <property type="evidence" value="ECO:0007669"/>
    <property type="project" value="InterPro"/>
</dbReference>
<organism evidence="11 12">
    <name type="scientific">Blastocystis sp. subtype 1 (strain ATCC 50177 / NandII)</name>
    <dbReference type="NCBI Taxonomy" id="478820"/>
    <lineage>
        <taxon>Eukaryota</taxon>
        <taxon>Sar</taxon>
        <taxon>Stramenopiles</taxon>
        <taxon>Bigyra</taxon>
        <taxon>Opalozoa</taxon>
        <taxon>Opalinata</taxon>
        <taxon>Blastocystidae</taxon>
        <taxon>Blastocystis</taxon>
    </lineage>
</organism>
<dbReference type="OrthoDB" id="10257301at2759"/>
<comment type="subcellular location">
    <subcellularLocation>
        <location evidence="1">Nucleus</location>
    </subcellularLocation>
</comment>
<dbReference type="AlphaFoldDB" id="A0A196S7K2"/>
<dbReference type="InterPro" id="IPR015943">
    <property type="entry name" value="WD40/YVTN_repeat-like_dom_sf"/>
</dbReference>
<name>A0A196S7K2_BLAHN</name>
<evidence type="ECO:0000256" key="6">
    <source>
        <dbReference type="ARBA" id="ARBA00023187"/>
    </source>
</evidence>
<comment type="caution">
    <text evidence="11">The sequence shown here is derived from an EMBL/GenBank/DDBJ whole genome shotgun (WGS) entry which is preliminary data.</text>
</comment>
<protein>
    <recommendedName>
        <fullName evidence="8">Pre-mRNA-processing factor 17</fullName>
    </recommendedName>
</protein>
<evidence type="ECO:0000256" key="5">
    <source>
        <dbReference type="ARBA" id="ARBA00022737"/>
    </source>
</evidence>
<accession>A0A196S7K2</accession>
<dbReference type="PROSITE" id="PS00678">
    <property type="entry name" value="WD_REPEATS_1"/>
    <property type="match status" value="1"/>
</dbReference>